<dbReference type="Gene3D" id="2.170.130.10">
    <property type="entry name" value="TonB-dependent receptor, plug domain"/>
    <property type="match status" value="1"/>
</dbReference>
<dbReference type="CDD" id="cd01347">
    <property type="entry name" value="ligand_gated_channel"/>
    <property type="match status" value="1"/>
</dbReference>
<dbReference type="EMBL" id="AKGD01000001">
    <property type="protein sequence ID" value="EIT72097.1"/>
    <property type="molecule type" value="Genomic_DNA"/>
</dbReference>
<dbReference type="Gene3D" id="2.40.170.20">
    <property type="entry name" value="TonB-dependent receptor, beta-barrel domain"/>
    <property type="match status" value="1"/>
</dbReference>
<dbReference type="PATRIC" id="fig|1172194.4.peg.2158"/>
<evidence type="ECO:0008006" key="20">
    <source>
        <dbReference type="Google" id="ProtNLM"/>
    </source>
</evidence>
<feature type="chain" id="PRO_5003712626" description="TonB-dependent receptor" evidence="15">
    <location>
        <begin position="30"/>
        <end position="725"/>
    </location>
</feature>
<comment type="caution">
    <text evidence="18">The sequence shown here is derived from an EMBL/GenBank/DDBJ whole genome shotgun (WGS) entry which is preliminary data.</text>
</comment>
<sequence length="725" mass="78278">MRSSPNGHRGRFRLSLLASGLLASLAAAAQDAATAEVAANDSGAPIETVTVTATRLAAPSYDTPASIDSVSGGELFGERVGVNLSEALFNVPGIVARDRQNYAQDTQISVRGFGTRSAFGLRGVRLYVDGIPATQPDGQGQVSHFNLATAKSVEILRGPFSSLYGNSSGGVIQMFTADGTETPTVSASTSIGSYGTSRSSVGTTGSIGIADYNLGYTHFETDGYRDHSKATRDGFNGKLNLQLNDAGKLTFLLNSFTTDADDPLGLTAAQAEENPRQVATQATQFDTRKSVDQTVGGVVYDLRISESQSLHVLGYYGQRDVVQFLAIPQGPQSGSAGHSGGVIDLGTDYGGVDARWAWRGSLAGRPASLIAGLTWDTLDQQRRGYENYVGTTFGVRGNLRRDEDNTVDAFEQYLQASWDFAEKWSAMAGLRHSQIDFESKDHYIVGTNLDDSYTRDYSRTTPVVGLMFRADPRAHFYASYGSGFETPTLAELAYRRDEGAGASGSNALDAARSQNYEIGAKLRPTRWLSSEIALFQTDTKGELAVASNSGGRSTYLNIDKSRRRGVELSADARLARLWSWQLAYTYLDAEVRQDYMSCSGTPCTALNTTVEAGNRIPGIARNVASTQLRFGGELGAYATLDARHVSSVQVNDTNTESADAYEVVDLGAGWRWSFTHWNLRAYARVDNVFDEDYIGSVIVNDGNGRYYEPAPDRTYIGGVAIEWKS</sequence>
<dbReference type="InterPro" id="IPR036942">
    <property type="entry name" value="Beta-barrel_TonB_sf"/>
</dbReference>
<evidence type="ECO:0000256" key="3">
    <source>
        <dbReference type="ARBA" id="ARBA00022452"/>
    </source>
</evidence>
<evidence type="ECO:0000256" key="14">
    <source>
        <dbReference type="RuleBase" id="RU003357"/>
    </source>
</evidence>
<dbReference type="InterPro" id="IPR010916">
    <property type="entry name" value="TonB_box_CS"/>
</dbReference>
<evidence type="ECO:0000256" key="15">
    <source>
        <dbReference type="SAM" id="SignalP"/>
    </source>
</evidence>
<evidence type="ECO:0000256" key="1">
    <source>
        <dbReference type="ARBA" id="ARBA00004571"/>
    </source>
</evidence>
<keyword evidence="11 12" id="KW-0998">Cell outer membrane</keyword>
<organism evidence="18 19">
    <name type="scientific">Hydrocarboniphaga effusa AP103</name>
    <dbReference type="NCBI Taxonomy" id="1172194"/>
    <lineage>
        <taxon>Bacteria</taxon>
        <taxon>Pseudomonadati</taxon>
        <taxon>Pseudomonadota</taxon>
        <taxon>Gammaproteobacteria</taxon>
        <taxon>Nevskiales</taxon>
        <taxon>Nevskiaceae</taxon>
        <taxon>Hydrocarboniphaga</taxon>
    </lineage>
</organism>
<evidence type="ECO:0000256" key="8">
    <source>
        <dbReference type="ARBA" id="ARBA00023065"/>
    </source>
</evidence>
<reference evidence="18 19" key="1">
    <citation type="journal article" date="2012" name="J. Bacteriol.">
        <title>Genome Sequence of n-Alkane-Degrading Hydrocarboniphaga effusa Strain AP103T (ATCC BAA-332T).</title>
        <authorList>
            <person name="Chang H.K."/>
            <person name="Zylstra G.J."/>
            <person name="Chae J.C."/>
        </authorList>
    </citation>
    <scope>NUCLEOTIDE SEQUENCE [LARGE SCALE GENOMIC DNA]</scope>
    <source>
        <strain evidence="18 19">AP103</strain>
    </source>
</reference>
<dbReference type="PROSITE" id="PS00430">
    <property type="entry name" value="TONB_DEPENDENT_REC_1"/>
    <property type="match status" value="1"/>
</dbReference>
<evidence type="ECO:0000256" key="5">
    <source>
        <dbReference type="ARBA" id="ARBA00022692"/>
    </source>
</evidence>
<dbReference type="InterPro" id="IPR039426">
    <property type="entry name" value="TonB-dep_rcpt-like"/>
</dbReference>
<feature type="domain" description="TonB-dependent receptor plug" evidence="17">
    <location>
        <begin position="61"/>
        <end position="171"/>
    </location>
</feature>
<feature type="short sequence motif" description="TonB box" evidence="13">
    <location>
        <begin position="48"/>
        <end position="54"/>
    </location>
</feature>
<evidence type="ECO:0000259" key="17">
    <source>
        <dbReference type="Pfam" id="PF07715"/>
    </source>
</evidence>
<evidence type="ECO:0000256" key="9">
    <source>
        <dbReference type="ARBA" id="ARBA00023077"/>
    </source>
</evidence>
<dbReference type="InterPro" id="IPR000531">
    <property type="entry name" value="Beta-barrel_TonB"/>
</dbReference>
<accession>I7ZK18</accession>
<feature type="signal peptide" evidence="15">
    <location>
        <begin position="1"/>
        <end position="29"/>
    </location>
</feature>
<dbReference type="Pfam" id="PF00593">
    <property type="entry name" value="TonB_dep_Rec_b-barrel"/>
    <property type="match status" value="1"/>
</dbReference>
<gene>
    <name evidence="18" type="ORF">WQQ_22340</name>
</gene>
<dbReference type="Proteomes" id="UP000003704">
    <property type="component" value="Unassembled WGS sequence"/>
</dbReference>
<keyword evidence="9 13" id="KW-0798">TonB box</keyword>
<dbReference type="PANTHER" id="PTHR32552:SF68">
    <property type="entry name" value="FERRICHROME OUTER MEMBRANE TRANSPORTER_PHAGE RECEPTOR"/>
    <property type="match status" value="1"/>
</dbReference>
<name>I7ZK18_9GAMM</name>
<keyword evidence="3 12" id="KW-1134">Transmembrane beta strand</keyword>
<protein>
    <recommendedName>
        <fullName evidence="20">TonB-dependent receptor</fullName>
    </recommendedName>
</protein>
<evidence type="ECO:0000313" key="18">
    <source>
        <dbReference type="EMBL" id="EIT72097.1"/>
    </source>
</evidence>
<keyword evidence="4" id="KW-0410">Iron transport</keyword>
<evidence type="ECO:0000256" key="13">
    <source>
        <dbReference type="PROSITE-ProRule" id="PRU10143"/>
    </source>
</evidence>
<keyword evidence="10 12" id="KW-0472">Membrane</keyword>
<keyword evidence="8" id="KW-0406">Ion transport</keyword>
<dbReference type="GO" id="GO:0015344">
    <property type="term" value="F:siderophore uptake transmembrane transporter activity"/>
    <property type="evidence" value="ECO:0007669"/>
    <property type="project" value="TreeGrafter"/>
</dbReference>
<evidence type="ECO:0000256" key="11">
    <source>
        <dbReference type="ARBA" id="ARBA00023237"/>
    </source>
</evidence>
<proteinExistence type="inferred from homology"/>
<keyword evidence="6 15" id="KW-0732">Signal</keyword>
<dbReference type="PROSITE" id="PS52016">
    <property type="entry name" value="TONB_DEPENDENT_REC_3"/>
    <property type="match status" value="1"/>
</dbReference>
<feature type="domain" description="TonB-dependent receptor-like beta-barrel" evidence="16">
    <location>
        <begin position="242"/>
        <end position="688"/>
    </location>
</feature>
<dbReference type="SUPFAM" id="SSF56935">
    <property type="entry name" value="Porins"/>
    <property type="match status" value="1"/>
</dbReference>
<keyword evidence="5 12" id="KW-0812">Transmembrane</keyword>
<comment type="subcellular location">
    <subcellularLocation>
        <location evidence="1 12">Cell outer membrane</location>
        <topology evidence="1 12">Multi-pass membrane protein</topology>
    </subcellularLocation>
</comment>
<keyword evidence="2 12" id="KW-0813">Transport</keyword>
<evidence type="ECO:0000313" key="19">
    <source>
        <dbReference type="Proteomes" id="UP000003704"/>
    </source>
</evidence>
<evidence type="ECO:0000256" key="12">
    <source>
        <dbReference type="PROSITE-ProRule" id="PRU01360"/>
    </source>
</evidence>
<evidence type="ECO:0000259" key="16">
    <source>
        <dbReference type="Pfam" id="PF00593"/>
    </source>
</evidence>
<evidence type="ECO:0000256" key="7">
    <source>
        <dbReference type="ARBA" id="ARBA00023004"/>
    </source>
</evidence>
<dbReference type="AlphaFoldDB" id="I7ZK18"/>
<dbReference type="InterPro" id="IPR037066">
    <property type="entry name" value="Plug_dom_sf"/>
</dbReference>
<dbReference type="OrthoDB" id="9760620at2"/>
<dbReference type="Pfam" id="PF07715">
    <property type="entry name" value="Plug"/>
    <property type="match status" value="1"/>
</dbReference>
<evidence type="ECO:0000256" key="2">
    <source>
        <dbReference type="ARBA" id="ARBA00022448"/>
    </source>
</evidence>
<evidence type="ECO:0000256" key="10">
    <source>
        <dbReference type="ARBA" id="ARBA00023136"/>
    </source>
</evidence>
<dbReference type="RefSeq" id="WP_007185177.1">
    <property type="nucleotide sequence ID" value="NZ_AKGD01000001.1"/>
</dbReference>
<keyword evidence="19" id="KW-1185">Reference proteome</keyword>
<dbReference type="GO" id="GO:0009279">
    <property type="term" value="C:cell outer membrane"/>
    <property type="evidence" value="ECO:0007669"/>
    <property type="project" value="UniProtKB-SubCell"/>
</dbReference>
<keyword evidence="7" id="KW-0408">Iron</keyword>
<evidence type="ECO:0000256" key="6">
    <source>
        <dbReference type="ARBA" id="ARBA00022729"/>
    </source>
</evidence>
<comment type="similarity">
    <text evidence="12 14">Belongs to the TonB-dependent receptor family.</text>
</comment>
<dbReference type="STRING" id="1172194.WQQ_22340"/>
<dbReference type="PANTHER" id="PTHR32552">
    <property type="entry name" value="FERRICHROME IRON RECEPTOR-RELATED"/>
    <property type="match status" value="1"/>
</dbReference>
<dbReference type="InterPro" id="IPR012910">
    <property type="entry name" value="Plug_dom"/>
</dbReference>
<evidence type="ECO:0000256" key="4">
    <source>
        <dbReference type="ARBA" id="ARBA00022496"/>
    </source>
</evidence>